<dbReference type="EMBL" id="JACRTG010000013">
    <property type="protein sequence ID" value="MBC8587565.1"/>
    <property type="molecule type" value="Genomic_DNA"/>
</dbReference>
<dbReference type="RefSeq" id="WP_262429018.1">
    <property type="nucleotide sequence ID" value="NZ_JACRTG010000013.1"/>
</dbReference>
<organism evidence="1 2">
    <name type="scientific">Paratissierella segnis</name>
    <dbReference type="NCBI Taxonomy" id="2763679"/>
    <lineage>
        <taxon>Bacteria</taxon>
        <taxon>Bacillati</taxon>
        <taxon>Bacillota</taxon>
        <taxon>Tissierellia</taxon>
        <taxon>Tissierellales</taxon>
        <taxon>Tissierellaceae</taxon>
        <taxon>Paratissierella</taxon>
    </lineage>
</organism>
<dbReference type="InterPro" id="IPR013420">
    <property type="entry name" value="CRISPR-assoc_prot_Cas8b/Csh1_C"/>
</dbReference>
<dbReference type="InterPro" id="IPR013389">
    <property type="entry name" value="CRISPR-assoc_prot_Cas8b"/>
</dbReference>
<dbReference type="Proteomes" id="UP000601171">
    <property type="component" value="Unassembled WGS sequence"/>
</dbReference>
<accession>A0A926IJS8</accession>
<gene>
    <name evidence="1" type="ORF">H8707_04830</name>
</gene>
<evidence type="ECO:0000313" key="1">
    <source>
        <dbReference type="EMBL" id="MBC8587565.1"/>
    </source>
</evidence>
<dbReference type="AlphaFoldDB" id="A0A926IJS8"/>
<protein>
    <submittedName>
        <fullName evidence="1">TIGR02556 family CRISPR-associated protein</fullName>
    </submittedName>
</protein>
<name>A0A926IJS8_9FIRM</name>
<evidence type="ECO:0000313" key="2">
    <source>
        <dbReference type="Proteomes" id="UP000601171"/>
    </source>
</evidence>
<reference evidence="1" key="1">
    <citation type="submission" date="2020-08" db="EMBL/GenBank/DDBJ databases">
        <title>Genome public.</title>
        <authorList>
            <person name="Liu C."/>
            <person name="Sun Q."/>
        </authorList>
    </citation>
    <scope>NUCLEOTIDE SEQUENCE</scope>
    <source>
        <strain evidence="1">BX21</strain>
    </source>
</reference>
<proteinExistence type="predicted"/>
<dbReference type="NCBIfam" id="TIGR02556">
    <property type="entry name" value="cas_TM1802"/>
    <property type="match status" value="1"/>
</dbReference>
<comment type="caution">
    <text evidence="1">The sequence shown here is derived from an EMBL/GenBank/DDBJ whole genome shotgun (WGS) entry which is preliminary data.</text>
</comment>
<dbReference type="NCBIfam" id="TIGR02591">
    <property type="entry name" value="cas_Csh1"/>
    <property type="match status" value="1"/>
</dbReference>
<keyword evidence="2" id="KW-1185">Reference proteome</keyword>
<dbReference type="Pfam" id="PF09484">
    <property type="entry name" value="Cas_TM1802"/>
    <property type="match status" value="1"/>
</dbReference>
<sequence>MLEAIIDIGGKILSGQNIIDSSIVKVNYEDNKENIKKIIFINFDTHLKKLSFDYAEMDEDTVYEYLHLGRSGGPNACQYRVTFTNPASLISEVISQLRDKDVSKDIKQTLNMIIKDFFYDFGEKVTPKYRFMLDMHKAGIIEESFVDIYEKFKGKAKPYKEVQNNLQKELQKYLEKSMGTKSKQIGLYTLCIDSTPIAFSDWYKKLIEDSFEEVSPNGEENDDLCCSYCGSTKSCTADLSEMSIKYYTTNQVIFANNFDIKNYDKNMVLCKSCKDKLLAGENFIQNNMKGRISKLDVYIIPHIIYSSYDFDREDMLRLSEKLRQTINMSNNIDNLTRYKNELKALNLASGKGNRYLINLVFYKKMNQATKILKLIKDIDPGIFEKIGESVNDSLKLFEKYFAPWITNRKFQRGLNLIYYMTPVKLSQQSPVQYQNVLGIYEALFYGRSVSRREIISNIVSCFKINWFEQGDYNVSAPDSKNYIDFKIADGLFYMVFMENMGNIERGEAMDALSLNIKENYKNFISDMGYDEQKASLFLLGCLVGAVGRKQNSKDAENKQDGNKTSGNYKPVLNKLNFNGMDFAKVKRLSNDIFEKLRQEKILMYNEAVFSAHKNLLGLNENQWKYNKDENLYYILSGYAFETMKKKEETKNE</sequence>